<dbReference type="PROSITE" id="PS50112">
    <property type="entry name" value="PAS"/>
    <property type="match status" value="4"/>
</dbReference>
<accession>A0A1I4B4N1</accession>
<dbReference type="Pfam" id="PF04967">
    <property type="entry name" value="HTH_10"/>
    <property type="match status" value="1"/>
</dbReference>
<protein>
    <submittedName>
        <fullName evidence="6">PAS domain S-box-containing protein</fullName>
    </submittedName>
</protein>
<dbReference type="InterPro" id="IPR029016">
    <property type="entry name" value="GAF-like_dom_sf"/>
</dbReference>
<feature type="domain" description="PAC" evidence="5">
    <location>
        <begin position="840"/>
        <end position="892"/>
    </location>
</feature>
<keyword evidence="7" id="KW-1185">Reference proteome</keyword>
<reference evidence="7" key="1">
    <citation type="submission" date="2016-10" db="EMBL/GenBank/DDBJ databases">
        <authorList>
            <person name="Varghese N."/>
            <person name="Submissions S."/>
        </authorList>
    </citation>
    <scope>NUCLEOTIDE SEQUENCE [LARGE SCALE GENOMIC DNA]</scope>
    <source>
        <strain evidence="7">CGMCC 1.7738</strain>
    </source>
</reference>
<dbReference type="Gene3D" id="3.30.450.40">
    <property type="match status" value="2"/>
</dbReference>
<gene>
    <name evidence="6" type="ORF">SAMN04487950_0318</name>
</gene>
<dbReference type="SMART" id="SM00091">
    <property type="entry name" value="PAS"/>
    <property type="match status" value="4"/>
</dbReference>
<feature type="domain" description="PAS" evidence="4">
    <location>
        <begin position="34"/>
        <end position="116"/>
    </location>
</feature>
<dbReference type="InterPro" id="IPR013656">
    <property type="entry name" value="PAS_4"/>
</dbReference>
<dbReference type="Proteomes" id="UP000199607">
    <property type="component" value="Unassembled WGS sequence"/>
</dbReference>
<dbReference type="Pfam" id="PF13185">
    <property type="entry name" value="GAF_2"/>
    <property type="match status" value="1"/>
</dbReference>
<dbReference type="Pfam" id="PF13426">
    <property type="entry name" value="PAS_9"/>
    <property type="match status" value="2"/>
</dbReference>
<evidence type="ECO:0000256" key="3">
    <source>
        <dbReference type="SAM" id="MobiDB-lite"/>
    </source>
</evidence>
<evidence type="ECO:0000259" key="5">
    <source>
        <dbReference type="PROSITE" id="PS50113"/>
    </source>
</evidence>
<evidence type="ECO:0000313" key="7">
    <source>
        <dbReference type="Proteomes" id="UP000199607"/>
    </source>
</evidence>
<feature type="domain" description="PAS" evidence="4">
    <location>
        <begin position="465"/>
        <end position="541"/>
    </location>
</feature>
<dbReference type="InterPro" id="IPR035965">
    <property type="entry name" value="PAS-like_dom_sf"/>
</dbReference>
<feature type="domain" description="PAC" evidence="5">
    <location>
        <begin position="545"/>
        <end position="597"/>
    </location>
</feature>
<dbReference type="SMART" id="SM00065">
    <property type="entry name" value="GAF"/>
    <property type="match status" value="2"/>
</dbReference>
<dbReference type="InterPro" id="IPR000700">
    <property type="entry name" value="PAS-assoc_C"/>
</dbReference>
<dbReference type="SMART" id="SM00086">
    <property type="entry name" value="PAC"/>
    <property type="match status" value="3"/>
</dbReference>
<dbReference type="InterPro" id="IPR001610">
    <property type="entry name" value="PAC"/>
</dbReference>
<dbReference type="RefSeq" id="WP_089864840.1">
    <property type="nucleotide sequence ID" value="NZ_FOTC01000001.1"/>
</dbReference>
<feature type="domain" description="PAC" evidence="5">
    <location>
        <begin position="236"/>
        <end position="288"/>
    </location>
</feature>
<dbReference type="SUPFAM" id="SSF55781">
    <property type="entry name" value="GAF domain-like"/>
    <property type="match status" value="2"/>
</dbReference>
<dbReference type="InterPro" id="IPR003018">
    <property type="entry name" value="GAF"/>
</dbReference>
<evidence type="ECO:0000259" key="4">
    <source>
        <dbReference type="PROSITE" id="PS50112"/>
    </source>
</evidence>
<dbReference type="Pfam" id="PF01590">
    <property type="entry name" value="GAF"/>
    <property type="match status" value="1"/>
</dbReference>
<dbReference type="Pfam" id="PF15915">
    <property type="entry name" value="BAT"/>
    <property type="match status" value="1"/>
</dbReference>
<dbReference type="PANTHER" id="PTHR44757">
    <property type="entry name" value="DIGUANYLATE CYCLASE DGCP"/>
    <property type="match status" value="1"/>
</dbReference>
<dbReference type="STRING" id="553466.SAMN04487950_0318"/>
<feature type="region of interest" description="Disordered" evidence="3">
    <location>
        <begin position="330"/>
        <end position="370"/>
    </location>
</feature>
<dbReference type="InterPro" id="IPR007050">
    <property type="entry name" value="HTH_bacterioopsin"/>
</dbReference>
<sequence>MDGGTNHTETDDVESLAGVFAASPLELGDDVEAVETFVQTLVASVPDGVLTVDEVGTIVFVNPAMARLVGYCPAELVGSSLRAVLPDRLAQPFERHIDPEDRGGEWDEVDSYVQHKAGHDVPVSIRVAEHTYDGKHLLTGVFTARSERLEREHELGERAEEERQYQSLVEAVETEAIFRLDPDGHVETWNQGAVAITGYDRDEIRGRHVSALYPESAVEAGVPDEALATAAAEGTVDAEGWRRRSDGTRFWASVTLTAIRDADGELAGFANVVQDRTDSRRAESRQQLLTDVSRVVAESETAEDGLREALSTLCAQTSLNGGEAWLSTTASESTTSLEHAATVDADTYGAPKSKPKPKSKSQSKSTPRFGDFAERVRASGDAAWLAETPSTASARESRPTAFGVPIESDGDVVAVVVVTLADETDGTTALGVSEREEVQATVGVAVSSLGAMVERKRVETDLERERAFLDQLLETSPVGIAVAAPDGTVTRVNHHTEELFGLSADEILGRQYVELADDVFDDERDPLTADTFPITRVFERGEPVFDYEFGITRFDGTYRWLSVSAAPVRTANGDVEQVVAAIRDVTDRKRYQQELERRLSQQQVITDLGQTALDRTDVDDLFDETVAAVRETLDTDTCLVFDDERHVQADTGWLASVDEDGVSLDGTTLDTQVGYVLQTGEPLVVTGAWGWPAPPTVEDSARPNGPDDTATITTGITVPIGAGDHVHGVLGAYTADPHTFSEHDRTFVQTVATLLAAAIERETIDRKLRAFREAVEQAGHSIYLTDVDGTIEYVNPAFERMTGYEAAEAVGENPRLLQSGVHPEAFYADLWDTILGGDVWHGEVTNERRSGEQFTVNQTIAPVVDDAGDIERFVAVNADITAQKERERTLERQRRSLERVREVTESLRPLNRALSRASTRAEIEQAVCEQLSTSGAYRTAWYGSYNPAVHRITPSTWCGSGLDDREELVEVDVEQWEPLCQAVETGDVHADVMLDAEHGLEPWPSAGPKPGVETAAVIPIVFDETVYGVVGVYSARQNAFDEYERALLGELGERVGHALNAAKNKQLLHTDTAVELEFRTRAPDAACTTVSAALDCRLTLNAMIPTSENKFVGYLGVDGAKPRTVRDRLTEESSVQTARVVHECGTVGTIEFVVDASPATTLINYGATIRSAVAEDGVETIRAEVAPETDIHEIIDGMQATYSDTTFVAKRTIDRPVRELVANQQTFSETLTDRQHEVLKLAYHAGFFESPRESTGEELAVSLGISSPTFYVHVRNAQQKLLQQLFGERTPDDRRR</sequence>
<dbReference type="InterPro" id="IPR000014">
    <property type="entry name" value="PAS"/>
</dbReference>
<evidence type="ECO:0000256" key="1">
    <source>
        <dbReference type="ARBA" id="ARBA00023015"/>
    </source>
</evidence>
<dbReference type="PANTHER" id="PTHR44757:SF2">
    <property type="entry name" value="BIOFILM ARCHITECTURE MAINTENANCE PROTEIN MBAA"/>
    <property type="match status" value="1"/>
</dbReference>
<dbReference type="InterPro" id="IPR013767">
    <property type="entry name" value="PAS_fold"/>
</dbReference>
<keyword evidence="1" id="KW-0805">Transcription regulation</keyword>
<proteinExistence type="predicted"/>
<feature type="domain" description="PAS" evidence="4">
    <location>
        <begin position="161"/>
        <end position="216"/>
    </location>
</feature>
<dbReference type="InterPro" id="IPR031803">
    <property type="entry name" value="BAT_GAF/HTH-assoc"/>
</dbReference>
<name>A0A1I4B4N1_9EURY</name>
<keyword evidence="2" id="KW-0804">Transcription</keyword>
<dbReference type="EMBL" id="FOTC01000001">
    <property type="protein sequence ID" value="SFK63862.1"/>
    <property type="molecule type" value="Genomic_DNA"/>
</dbReference>
<dbReference type="GO" id="GO:0006355">
    <property type="term" value="P:regulation of DNA-templated transcription"/>
    <property type="evidence" value="ECO:0007669"/>
    <property type="project" value="InterPro"/>
</dbReference>
<dbReference type="SUPFAM" id="SSF55785">
    <property type="entry name" value="PYP-like sensor domain (PAS domain)"/>
    <property type="match status" value="4"/>
</dbReference>
<evidence type="ECO:0000313" key="6">
    <source>
        <dbReference type="EMBL" id="SFK63862.1"/>
    </source>
</evidence>
<dbReference type="Pfam" id="PF08448">
    <property type="entry name" value="PAS_4"/>
    <property type="match status" value="1"/>
</dbReference>
<dbReference type="PROSITE" id="PS50113">
    <property type="entry name" value="PAC"/>
    <property type="match status" value="3"/>
</dbReference>
<dbReference type="CDD" id="cd00130">
    <property type="entry name" value="PAS"/>
    <property type="match status" value="4"/>
</dbReference>
<evidence type="ECO:0000256" key="2">
    <source>
        <dbReference type="ARBA" id="ARBA00023163"/>
    </source>
</evidence>
<feature type="domain" description="PAS" evidence="4">
    <location>
        <begin position="767"/>
        <end position="824"/>
    </location>
</feature>
<feature type="compositionally biased region" description="Low complexity" evidence="3">
    <location>
        <begin position="330"/>
        <end position="342"/>
    </location>
</feature>
<organism evidence="6 7">
    <name type="scientific">Halogranum rubrum</name>
    <dbReference type="NCBI Taxonomy" id="553466"/>
    <lineage>
        <taxon>Archaea</taxon>
        <taxon>Methanobacteriati</taxon>
        <taxon>Methanobacteriota</taxon>
        <taxon>Stenosarchaea group</taxon>
        <taxon>Halobacteria</taxon>
        <taxon>Halobacteriales</taxon>
        <taxon>Haloferacaceae</taxon>
    </lineage>
</organism>
<dbReference type="NCBIfam" id="TIGR00229">
    <property type="entry name" value="sensory_box"/>
    <property type="match status" value="4"/>
</dbReference>
<dbReference type="Pfam" id="PF00989">
    <property type="entry name" value="PAS"/>
    <property type="match status" value="1"/>
</dbReference>
<dbReference type="InterPro" id="IPR052155">
    <property type="entry name" value="Biofilm_reg_signaling"/>
</dbReference>
<dbReference type="Gene3D" id="3.30.450.20">
    <property type="entry name" value="PAS domain"/>
    <property type="match status" value="4"/>
</dbReference>